<feature type="binding site" evidence="13">
    <location>
        <begin position="319"/>
        <end position="323"/>
    </location>
    <ligand>
        <name>substrate</name>
    </ligand>
</feature>
<dbReference type="PIRSF" id="PIRSF001362">
    <property type="entry name" value="Isocit_lyase"/>
    <property type="match status" value="1"/>
</dbReference>
<evidence type="ECO:0000256" key="6">
    <source>
        <dbReference type="ARBA" id="ARBA00022532"/>
    </source>
</evidence>
<keyword evidence="8 15" id="KW-0456">Lyase</keyword>
<evidence type="ECO:0000256" key="5">
    <source>
        <dbReference type="ARBA" id="ARBA00022435"/>
    </source>
</evidence>
<dbReference type="NCBIfam" id="NF011645">
    <property type="entry name" value="PRK15063.1"/>
    <property type="match status" value="1"/>
</dbReference>
<comment type="caution">
    <text evidence="15">The sequence shown here is derived from an EMBL/GenBank/DDBJ whole genome shotgun (WGS) entry which is preliminary data.</text>
</comment>
<dbReference type="GO" id="GO:0046872">
    <property type="term" value="F:metal ion binding"/>
    <property type="evidence" value="ECO:0007669"/>
    <property type="project" value="UniProtKB-KW"/>
</dbReference>
<reference evidence="15" key="1">
    <citation type="submission" date="2023-07" db="EMBL/GenBank/DDBJ databases">
        <title>Genome content predicts the carbon catabolic preferences of heterotrophic bacteria.</title>
        <authorList>
            <person name="Gralka M."/>
        </authorList>
    </citation>
    <scope>NUCLEOTIDE SEQUENCE</scope>
    <source>
        <strain evidence="15">C2R13</strain>
    </source>
</reference>
<keyword evidence="6" id="KW-0816">Tricarboxylic acid cycle</keyword>
<feature type="binding site" evidence="13">
    <location>
        <begin position="93"/>
        <end position="95"/>
    </location>
    <ligand>
        <name>substrate</name>
    </ligand>
</feature>
<comment type="similarity">
    <text evidence="2">Belongs to the isocitrate lyase/PEP mutase superfamily. Isocitrate lyase family.</text>
</comment>
<evidence type="ECO:0000256" key="4">
    <source>
        <dbReference type="ARBA" id="ARBA00017446"/>
    </source>
</evidence>
<evidence type="ECO:0000256" key="13">
    <source>
        <dbReference type="PIRSR" id="PIRSR001362-2"/>
    </source>
</evidence>
<dbReference type="InterPro" id="IPR006254">
    <property type="entry name" value="Isocitrate_lyase"/>
</dbReference>
<evidence type="ECO:0000256" key="11">
    <source>
        <dbReference type="NCBIfam" id="TIGR01346"/>
    </source>
</evidence>
<dbReference type="EMBL" id="JAUORK010000019">
    <property type="protein sequence ID" value="MDO6673115.1"/>
    <property type="molecule type" value="Genomic_DNA"/>
</dbReference>
<evidence type="ECO:0000256" key="7">
    <source>
        <dbReference type="ARBA" id="ARBA00022723"/>
    </source>
</evidence>
<name>A0AAP4WWG9_9GAMM</name>
<comment type="function">
    <text evidence="10">Involved in the metabolic adaptation in response to environmental changes. Catalyzes the reversible formation of succinate and glyoxylate from isocitrate, a key step of the glyoxylate cycle, which operates as an anaplerotic route for replenishing the tricarboxylic acid cycle during growth on fatty acid substrates.</text>
</comment>
<dbReference type="InterPro" id="IPR039556">
    <property type="entry name" value="ICL/PEPM"/>
</dbReference>
<gene>
    <name evidence="15" type="primary">aceA</name>
    <name evidence="15" type="ORF">Q4535_13445</name>
</gene>
<evidence type="ECO:0000256" key="2">
    <source>
        <dbReference type="ARBA" id="ARBA00005704"/>
    </source>
</evidence>
<dbReference type="GO" id="GO:0004451">
    <property type="term" value="F:isocitrate lyase activity"/>
    <property type="evidence" value="ECO:0007669"/>
    <property type="project" value="UniProtKB-UniRule"/>
</dbReference>
<evidence type="ECO:0000256" key="1">
    <source>
        <dbReference type="ARBA" id="ARBA00004793"/>
    </source>
</evidence>
<dbReference type="PROSITE" id="PS00161">
    <property type="entry name" value="ISOCITRATE_LYASE"/>
    <property type="match status" value="1"/>
</dbReference>
<feature type="binding site" evidence="14">
    <location>
        <position position="159"/>
    </location>
    <ligand>
        <name>Mg(2+)</name>
        <dbReference type="ChEBI" id="CHEBI:18420"/>
    </ligand>
</feature>
<feature type="active site" description="Proton acceptor" evidence="12">
    <location>
        <position position="197"/>
    </location>
</feature>
<dbReference type="CDD" id="cd00377">
    <property type="entry name" value="ICL_PEPM"/>
    <property type="match status" value="1"/>
</dbReference>
<comment type="cofactor">
    <cofactor evidence="14">
        <name>Mg(2+)</name>
        <dbReference type="ChEBI" id="CHEBI:18420"/>
    </cofactor>
    <text evidence="14">Can also use Mn(2+) ion.</text>
</comment>
<evidence type="ECO:0000256" key="3">
    <source>
        <dbReference type="ARBA" id="ARBA00012909"/>
    </source>
</evidence>
<dbReference type="FunFam" id="3.20.20.60:FF:000005">
    <property type="entry name" value="Isocitrate lyase"/>
    <property type="match status" value="1"/>
</dbReference>
<dbReference type="PANTHER" id="PTHR21631:SF3">
    <property type="entry name" value="BIFUNCTIONAL GLYOXYLATE CYCLE PROTEIN"/>
    <property type="match status" value="1"/>
</dbReference>
<feature type="binding site" evidence="13">
    <location>
        <begin position="198"/>
        <end position="199"/>
    </location>
    <ligand>
        <name>substrate</name>
    </ligand>
</feature>
<evidence type="ECO:0000313" key="16">
    <source>
        <dbReference type="Proteomes" id="UP001170481"/>
    </source>
</evidence>
<comment type="catalytic activity">
    <reaction evidence="9">
        <text>D-threo-isocitrate = glyoxylate + succinate</text>
        <dbReference type="Rhea" id="RHEA:13245"/>
        <dbReference type="ChEBI" id="CHEBI:15562"/>
        <dbReference type="ChEBI" id="CHEBI:30031"/>
        <dbReference type="ChEBI" id="CHEBI:36655"/>
        <dbReference type="EC" id="4.1.3.1"/>
    </reaction>
</comment>
<sequence length="436" mass="47799">MSHTRADQIAALEKDWAENPRWKGVTRPYSAEDVVRLRGSVPEANTLATRGAEKLWKLVNGDAKKGYVNCLGALTGGQAMQQVKAGIEAIYLSGWQVAADNNTSEAMYPDQSLYPVDSVPTVVKRINNTFRRADQIQWQKGANPGDAGFVDYFAPIVADAEAGFGGVLNGYELMTAMIRAGASGVHFEDQLASVKKCGHMGGKVLVPTQEAVQKLVAARLAADVAGVPTLVIARTDANAADLITSDVDDYDKPFLTGERSDEGFYRVNAGLDQAIARGLAYAPYADLIWCETAKPDLEEARRFAEAIKKEYPDQLLAYNCSPSFNWKKNLDDATIAKFQQELSDMGYKYQFITLAGIHNMWFNMFDLAYDYAQGEGMKHYVEKVQEAEFAAAEKGYTFVAHQQEVGTGYFDDMTNVIQGGNSSVTALTGSTEEDQF</sequence>
<feature type="binding site" evidence="13">
    <location>
        <position position="353"/>
    </location>
    <ligand>
        <name>substrate</name>
    </ligand>
</feature>
<dbReference type="InterPro" id="IPR040442">
    <property type="entry name" value="Pyrv_kinase-like_dom_sf"/>
</dbReference>
<organism evidence="15 16">
    <name type="scientific">Cobetia amphilecti</name>
    <dbReference type="NCBI Taxonomy" id="1055104"/>
    <lineage>
        <taxon>Bacteria</taxon>
        <taxon>Pseudomonadati</taxon>
        <taxon>Pseudomonadota</taxon>
        <taxon>Gammaproteobacteria</taxon>
        <taxon>Oceanospirillales</taxon>
        <taxon>Halomonadaceae</taxon>
        <taxon>Cobetia</taxon>
    </lineage>
</organism>
<feature type="binding site" evidence="13">
    <location>
        <position position="234"/>
    </location>
    <ligand>
        <name>substrate</name>
    </ligand>
</feature>
<comment type="pathway">
    <text evidence="1">Carbohydrate metabolism; glyoxylate cycle; (S)-malate from isocitrate: step 1/2.</text>
</comment>
<dbReference type="Pfam" id="PF00463">
    <property type="entry name" value="ICL"/>
    <property type="match status" value="2"/>
</dbReference>
<dbReference type="Gene3D" id="3.20.20.60">
    <property type="entry name" value="Phosphoenolpyruvate-binding domains"/>
    <property type="match status" value="1"/>
</dbReference>
<dbReference type="Proteomes" id="UP001170481">
    <property type="component" value="Unassembled WGS sequence"/>
</dbReference>
<evidence type="ECO:0000313" key="15">
    <source>
        <dbReference type="EMBL" id="MDO6673115.1"/>
    </source>
</evidence>
<evidence type="ECO:0000256" key="12">
    <source>
        <dbReference type="PIRSR" id="PIRSR001362-1"/>
    </source>
</evidence>
<evidence type="ECO:0000256" key="14">
    <source>
        <dbReference type="PIRSR" id="PIRSR001362-3"/>
    </source>
</evidence>
<evidence type="ECO:0000256" key="9">
    <source>
        <dbReference type="ARBA" id="ARBA00023531"/>
    </source>
</evidence>
<dbReference type="NCBIfam" id="TIGR01346">
    <property type="entry name" value="isocit_lyase"/>
    <property type="match status" value="2"/>
</dbReference>
<dbReference type="InterPro" id="IPR018523">
    <property type="entry name" value="Isocitrate_lyase_ph_CS"/>
</dbReference>
<dbReference type="SUPFAM" id="SSF51621">
    <property type="entry name" value="Phosphoenolpyruvate/pyruvate domain"/>
    <property type="match status" value="1"/>
</dbReference>
<evidence type="ECO:0000256" key="10">
    <source>
        <dbReference type="ARBA" id="ARBA00053855"/>
    </source>
</evidence>
<proteinExistence type="inferred from homology"/>
<dbReference type="EC" id="4.1.3.1" evidence="3 11"/>
<dbReference type="GO" id="GO:0006097">
    <property type="term" value="P:glyoxylate cycle"/>
    <property type="evidence" value="ECO:0007669"/>
    <property type="project" value="UniProtKB-KW"/>
</dbReference>
<keyword evidence="5" id="KW-0329">Glyoxylate bypass</keyword>
<keyword evidence="7 14" id="KW-0479">Metal-binding</keyword>
<dbReference type="InterPro" id="IPR015813">
    <property type="entry name" value="Pyrv/PenolPyrv_kinase-like_dom"/>
</dbReference>
<evidence type="ECO:0000256" key="8">
    <source>
        <dbReference type="ARBA" id="ARBA00023239"/>
    </source>
</evidence>
<dbReference type="PANTHER" id="PTHR21631">
    <property type="entry name" value="ISOCITRATE LYASE/MALATE SYNTHASE"/>
    <property type="match status" value="1"/>
</dbReference>
<dbReference type="AlphaFoldDB" id="A0AAP4WWG9"/>
<protein>
    <recommendedName>
        <fullName evidence="4 11">Isocitrate lyase</fullName>
        <ecNumber evidence="3 11">4.1.3.1</ecNumber>
    </recommendedName>
</protein>
<dbReference type="GO" id="GO:0006099">
    <property type="term" value="P:tricarboxylic acid cycle"/>
    <property type="evidence" value="ECO:0007669"/>
    <property type="project" value="UniProtKB-UniRule"/>
</dbReference>
<dbReference type="RefSeq" id="WP_303594786.1">
    <property type="nucleotide sequence ID" value="NZ_JAUORK010000019.1"/>
</dbReference>
<accession>A0AAP4WWG9</accession>
<keyword evidence="14" id="KW-0460">Magnesium</keyword>